<keyword evidence="1" id="KW-1133">Transmembrane helix</keyword>
<feature type="signal peptide" evidence="2">
    <location>
        <begin position="1"/>
        <end position="20"/>
    </location>
</feature>
<protein>
    <submittedName>
        <fullName evidence="3">Uncharacterized protein</fullName>
    </submittedName>
</protein>
<organism evidence="3 4">
    <name type="scientific">Gigaspora rosea</name>
    <dbReference type="NCBI Taxonomy" id="44941"/>
    <lineage>
        <taxon>Eukaryota</taxon>
        <taxon>Fungi</taxon>
        <taxon>Fungi incertae sedis</taxon>
        <taxon>Mucoromycota</taxon>
        <taxon>Glomeromycotina</taxon>
        <taxon>Glomeromycetes</taxon>
        <taxon>Diversisporales</taxon>
        <taxon>Gigasporaceae</taxon>
        <taxon>Gigaspora</taxon>
    </lineage>
</organism>
<comment type="caution">
    <text evidence="3">The sequence shown here is derived from an EMBL/GenBank/DDBJ whole genome shotgun (WGS) entry which is preliminary data.</text>
</comment>
<proteinExistence type="predicted"/>
<keyword evidence="2" id="KW-0732">Signal</keyword>
<keyword evidence="4" id="KW-1185">Reference proteome</keyword>
<dbReference type="OrthoDB" id="2430495at2759"/>
<feature type="transmembrane region" description="Helical" evidence="1">
    <location>
        <begin position="324"/>
        <end position="347"/>
    </location>
</feature>
<dbReference type="STRING" id="44941.A0A397U4Y8"/>
<accession>A0A397U4Y8</accession>
<dbReference type="AlphaFoldDB" id="A0A397U4Y8"/>
<sequence length="348" mass="37423">MWKILSLIFILIIANLSNFAFTTAPSEWKGNALIPFQGAPETGHLIGTFSNQSLNERAATCEIGYYQCAGTSLCCSSTCGSICSSNTCCEIGGTCCGIYCCKSGRTCCDGNGCCDSSNSCCGNYCCPSTISYCCGKTRCCVNGYECCGNGNCCTEYETCQNGTCILGATPPTTISQVVVEKIVQYFIKQQISVLKLAKDNSFKDEEANQMDKTTKKLIDCVNNFEMSLAKALGVQKNNSCISCDQAKTLSNFDTNSTPSKNETLAMLELIYSIDEAMVDATKCKFKIKCMSGDSCSQSSQGSQGSQGSIKSPTSECNSIYVSNFLITIGIILSLTILNEYFVLYMAVL</sequence>
<evidence type="ECO:0000313" key="3">
    <source>
        <dbReference type="EMBL" id="RIB05350.1"/>
    </source>
</evidence>
<dbReference type="EMBL" id="QKWP01001995">
    <property type="protein sequence ID" value="RIB05350.1"/>
    <property type="molecule type" value="Genomic_DNA"/>
</dbReference>
<evidence type="ECO:0000256" key="1">
    <source>
        <dbReference type="SAM" id="Phobius"/>
    </source>
</evidence>
<keyword evidence="1" id="KW-0812">Transmembrane</keyword>
<gene>
    <name evidence="3" type="ORF">C2G38_2118585</name>
</gene>
<keyword evidence="1" id="KW-0472">Membrane</keyword>
<evidence type="ECO:0000256" key="2">
    <source>
        <dbReference type="SAM" id="SignalP"/>
    </source>
</evidence>
<evidence type="ECO:0000313" key="4">
    <source>
        <dbReference type="Proteomes" id="UP000266673"/>
    </source>
</evidence>
<reference evidence="3 4" key="1">
    <citation type="submission" date="2018-06" db="EMBL/GenBank/DDBJ databases">
        <title>Comparative genomics reveals the genomic features of Rhizophagus irregularis, R. cerebriforme, R. diaphanum and Gigaspora rosea, and their symbiotic lifestyle signature.</title>
        <authorList>
            <person name="Morin E."/>
            <person name="San Clemente H."/>
            <person name="Chen E.C.H."/>
            <person name="De La Providencia I."/>
            <person name="Hainaut M."/>
            <person name="Kuo A."/>
            <person name="Kohler A."/>
            <person name="Murat C."/>
            <person name="Tang N."/>
            <person name="Roy S."/>
            <person name="Loubradou J."/>
            <person name="Henrissat B."/>
            <person name="Grigoriev I.V."/>
            <person name="Corradi N."/>
            <person name="Roux C."/>
            <person name="Martin F.M."/>
        </authorList>
    </citation>
    <scope>NUCLEOTIDE SEQUENCE [LARGE SCALE GENOMIC DNA]</scope>
    <source>
        <strain evidence="3 4">DAOM 194757</strain>
    </source>
</reference>
<dbReference type="Proteomes" id="UP000266673">
    <property type="component" value="Unassembled WGS sequence"/>
</dbReference>
<feature type="chain" id="PRO_5017191369" evidence="2">
    <location>
        <begin position="21"/>
        <end position="348"/>
    </location>
</feature>
<name>A0A397U4Y8_9GLOM</name>